<dbReference type="PANTHER" id="PTHR43039">
    <property type="entry name" value="ESTERASE-RELATED"/>
    <property type="match status" value="1"/>
</dbReference>
<evidence type="ECO:0008006" key="4">
    <source>
        <dbReference type="Google" id="ProtNLM"/>
    </source>
</evidence>
<accession>A0AA88U3U7</accession>
<name>A0AA88U3U7_9ASTE</name>
<dbReference type="InterPro" id="IPR029058">
    <property type="entry name" value="AB_hydrolase_fold"/>
</dbReference>
<sequence length="300" mass="33421">MGAGTTNPKYFDFERYATLEGYAYDVLAILEELHVSLCMFVGHSLSSMVGALASIIRPDLFSKLVIVAASPRFLSTDEHFGGFEQEDIDQLCGAMESNYQAWCSRFTPLVVGGDMNSVPVQEFSRTLFSMRPGIEATNLDPTITPNPIIKHTIIPIIKQTTISIIKQSLSTIQKSLLYNTGKDHKKSSKSQHIALSVFRMIFQFNLRNLLSHVTLHLLSHIIQSSKGLAVPVVVSDYLHRNLGGKSVVEIIAVKGHLPQLSSPEVTVPVLLRHIRCYKINMICDTFGVVEWPWNLTHPVC</sequence>
<dbReference type="AlphaFoldDB" id="A0AA88U3U7"/>
<evidence type="ECO:0000256" key="1">
    <source>
        <dbReference type="ARBA" id="ARBA00008645"/>
    </source>
</evidence>
<dbReference type="Proteomes" id="UP001187471">
    <property type="component" value="Unassembled WGS sequence"/>
</dbReference>
<dbReference type="SUPFAM" id="SSF53474">
    <property type="entry name" value="alpha/beta-Hydrolases"/>
    <property type="match status" value="1"/>
</dbReference>
<comment type="similarity">
    <text evidence="1">Belongs to the AB hydrolase superfamily.</text>
</comment>
<protein>
    <recommendedName>
        <fullName evidence="4">AB hydrolase-1 domain-containing protein</fullName>
    </recommendedName>
</protein>
<evidence type="ECO:0000313" key="2">
    <source>
        <dbReference type="EMBL" id="KAK2967666.1"/>
    </source>
</evidence>
<gene>
    <name evidence="2" type="ORF">RJ640_030537</name>
</gene>
<reference evidence="2" key="1">
    <citation type="submission" date="2022-12" db="EMBL/GenBank/DDBJ databases">
        <title>Draft genome assemblies for two species of Escallonia (Escalloniales).</title>
        <authorList>
            <person name="Chanderbali A."/>
            <person name="Dervinis C."/>
            <person name="Anghel I."/>
            <person name="Soltis D."/>
            <person name="Soltis P."/>
            <person name="Zapata F."/>
        </authorList>
    </citation>
    <scope>NUCLEOTIDE SEQUENCE</scope>
    <source>
        <strain evidence="2">UCBG92.1500</strain>
        <tissue evidence="2">Leaf</tissue>
    </source>
</reference>
<evidence type="ECO:0000313" key="3">
    <source>
        <dbReference type="Proteomes" id="UP001187471"/>
    </source>
</evidence>
<keyword evidence="3" id="KW-1185">Reference proteome</keyword>
<organism evidence="2 3">
    <name type="scientific">Escallonia rubra</name>
    <dbReference type="NCBI Taxonomy" id="112253"/>
    <lineage>
        <taxon>Eukaryota</taxon>
        <taxon>Viridiplantae</taxon>
        <taxon>Streptophyta</taxon>
        <taxon>Embryophyta</taxon>
        <taxon>Tracheophyta</taxon>
        <taxon>Spermatophyta</taxon>
        <taxon>Magnoliopsida</taxon>
        <taxon>eudicotyledons</taxon>
        <taxon>Gunneridae</taxon>
        <taxon>Pentapetalae</taxon>
        <taxon>asterids</taxon>
        <taxon>campanulids</taxon>
        <taxon>Escalloniales</taxon>
        <taxon>Escalloniaceae</taxon>
        <taxon>Escallonia</taxon>
    </lineage>
</organism>
<dbReference type="EMBL" id="JAVXUO010003001">
    <property type="protein sequence ID" value="KAK2967666.1"/>
    <property type="molecule type" value="Genomic_DNA"/>
</dbReference>
<proteinExistence type="inferred from homology"/>
<comment type="caution">
    <text evidence="2">The sequence shown here is derived from an EMBL/GenBank/DDBJ whole genome shotgun (WGS) entry which is preliminary data.</text>
</comment>
<dbReference type="Gene3D" id="3.40.50.1820">
    <property type="entry name" value="alpha/beta hydrolase"/>
    <property type="match status" value="2"/>
</dbReference>